<dbReference type="InterPro" id="IPR036165">
    <property type="entry name" value="YefM-like_sf"/>
</dbReference>
<comment type="caution">
    <text evidence="2">The sequence shown here is derived from an EMBL/GenBank/DDBJ whole genome shotgun (WGS) entry which is preliminary data.</text>
</comment>
<dbReference type="RefSeq" id="WP_009535092.1">
    <property type="nucleotide sequence ID" value="NZ_KE148312.1"/>
</dbReference>
<dbReference type="AlphaFoldDB" id="G9WPG2"/>
<keyword evidence="3" id="KW-1185">Reference proteome</keyword>
<comment type="similarity">
    <text evidence="1">Belongs to the phD/YefM antitoxin family.</text>
</comment>
<organism evidence="2 3">
    <name type="scientific">Oribacterium parvum ACB1</name>
    <dbReference type="NCBI Taxonomy" id="796943"/>
    <lineage>
        <taxon>Bacteria</taxon>
        <taxon>Bacillati</taxon>
        <taxon>Bacillota</taxon>
        <taxon>Clostridia</taxon>
        <taxon>Lachnospirales</taxon>
        <taxon>Lachnospiraceae</taxon>
        <taxon>Oribacterium</taxon>
    </lineage>
</organism>
<accession>G9WPG2</accession>
<reference evidence="2" key="1">
    <citation type="submission" date="2011-08" db="EMBL/GenBank/DDBJ databases">
        <authorList>
            <consortium name="The Broad Institute Genome Sequencing Platform"/>
            <person name="Earl A."/>
            <person name="Ward D."/>
            <person name="Feldgarden M."/>
            <person name="Gevers D."/>
            <person name="Sizova M."/>
            <person name="Hazen A."/>
            <person name="Epstein S."/>
            <person name="Young S.K."/>
            <person name="Zeng Q."/>
            <person name="Gargeya S."/>
            <person name="Fitzgerald M."/>
            <person name="Haas B."/>
            <person name="Abouelleil A."/>
            <person name="Alvarado L."/>
            <person name="Arachchi H.M."/>
            <person name="Berlin A."/>
            <person name="Brown A."/>
            <person name="Chapman S.B."/>
            <person name="Chen Z."/>
            <person name="Dunbar C."/>
            <person name="Freedman E."/>
            <person name="Gearin G."/>
            <person name="Gellesch M."/>
            <person name="Goldberg J."/>
            <person name="Griggs A."/>
            <person name="Gujja S."/>
            <person name="Heiman D."/>
            <person name="Howarth C."/>
            <person name="Larson L."/>
            <person name="Lui A."/>
            <person name="MacDonald P.J.P."/>
            <person name="Montmayeur A."/>
            <person name="Murphy C."/>
            <person name="Neiman D."/>
            <person name="Pearson M."/>
            <person name="Priest M."/>
            <person name="Roberts A."/>
            <person name="Saif S."/>
            <person name="Shea T."/>
            <person name="Shenoy N."/>
            <person name="Sisk P."/>
            <person name="Stolte C."/>
            <person name="Sykes S."/>
            <person name="Wortman J."/>
            <person name="Nusbaum C."/>
            <person name="Birren B."/>
        </authorList>
    </citation>
    <scope>NUCLEOTIDE SEQUENCE</scope>
    <source>
        <strain evidence="2">ACB1</strain>
    </source>
</reference>
<dbReference type="PATRIC" id="fig|796943.3.peg.1686"/>
<evidence type="ECO:0000313" key="2">
    <source>
        <dbReference type="EMBL" id="EHL10245.1"/>
    </source>
</evidence>
<reference evidence="2" key="2">
    <citation type="submission" date="2013-03" db="EMBL/GenBank/DDBJ databases">
        <title>The Genome Sequence of Oribacterium sp. ACB1.</title>
        <authorList>
            <consortium name="The Broad Institute Genomics Platform"/>
            <consortium name="The Broad Institute Genome Sequencing Center for Infectious Disease"/>
            <person name="Earl A."/>
            <person name="Ward D."/>
            <person name="Feldgarden M."/>
            <person name="Gevers D."/>
            <person name="Sizova M."/>
            <person name="Hazen A."/>
            <person name="Epstein S."/>
            <person name="Walker B."/>
            <person name="Young S."/>
            <person name="Zeng Q."/>
            <person name="Gargeya S."/>
            <person name="Fitzgerald M."/>
            <person name="Haas B."/>
            <person name="Abouelleil A."/>
            <person name="Allen A.W."/>
            <person name="Alvarado L."/>
            <person name="Arachchi H.M."/>
            <person name="Berlin A.M."/>
            <person name="Chapman S.B."/>
            <person name="Gainer-Dewar J."/>
            <person name="Goldberg J."/>
            <person name="Griggs A."/>
            <person name="Gujja S."/>
            <person name="Hansen M."/>
            <person name="Howarth C."/>
            <person name="Imamovic A."/>
            <person name="Ireland A."/>
            <person name="Larimer J."/>
            <person name="McCowan C."/>
            <person name="Murphy C."/>
            <person name="Pearson M."/>
            <person name="Poon T.W."/>
            <person name="Priest M."/>
            <person name="Roberts A."/>
            <person name="Saif S."/>
            <person name="Shea T."/>
            <person name="Sisk P."/>
            <person name="Sykes S."/>
            <person name="Wortman J."/>
            <person name="Nusbaum C."/>
            <person name="Birren B."/>
        </authorList>
    </citation>
    <scope>NUCLEOTIDE SEQUENCE [LARGE SCALE GENOMIC DNA]</scope>
    <source>
        <strain evidence="2">ACB1</strain>
    </source>
</reference>
<dbReference type="NCBIfam" id="TIGR01552">
    <property type="entry name" value="phd_fam"/>
    <property type="match status" value="1"/>
</dbReference>
<evidence type="ECO:0000313" key="3">
    <source>
        <dbReference type="Proteomes" id="UP000018461"/>
    </source>
</evidence>
<sequence>MIGNTATATATEMQNNFGRYLAMVQEGSEIIVTKNGKEVGRFIPRERAISYLTDSLVGILIGDTDIDKAREKSLKEKYEVTN</sequence>
<dbReference type="SUPFAM" id="SSF143120">
    <property type="entry name" value="YefM-like"/>
    <property type="match status" value="1"/>
</dbReference>
<evidence type="ECO:0000256" key="1">
    <source>
        <dbReference type="ARBA" id="ARBA00009981"/>
    </source>
</evidence>
<dbReference type="EMBL" id="AFZC02000001">
    <property type="protein sequence ID" value="EHL10245.1"/>
    <property type="molecule type" value="Genomic_DNA"/>
</dbReference>
<dbReference type="Proteomes" id="UP000018461">
    <property type="component" value="Unassembled WGS sequence"/>
</dbReference>
<gene>
    <name evidence="2" type="ORF">HMPREF9625_01245</name>
</gene>
<name>G9WPG2_9FIRM</name>
<proteinExistence type="inferred from homology"/>
<protein>
    <submittedName>
        <fullName evidence="2">Prevent-host-death family protein</fullName>
    </submittedName>
</protein>
<dbReference type="STRING" id="796943.HMPREF9625_01245"/>
<dbReference type="HOGENOM" id="CLU_195100_0_0_9"/>